<evidence type="ECO:0000313" key="5">
    <source>
        <dbReference type="Proteomes" id="UP000189229"/>
    </source>
</evidence>
<protein>
    <submittedName>
        <fullName evidence="3">Uncharacterized protein</fullName>
    </submittedName>
</protein>
<evidence type="ECO:0000313" key="2">
    <source>
        <dbReference type="EMBL" id="OOK64072.1"/>
    </source>
</evidence>
<feature type="compositionally biased region" description="Basic and acidic residues" evidence="1">
    <location>
        <begin position="1"/>
        <end position="21"/>
    </location>
</feature>
<dbReference type="Proteomes" id="UP000188532">
    <property type="component" value="Unassembled WGS sequence"/>
</dbReference>
<feature type="region of interest" description="Disordered" evidence="1">
    <location>
        <begin position="1"/>
        <end position="35"/>
    </location>
</feature>
<dbReference type="Proteomes" id="UP000189229">
    <property type="component" value="Unassembled WGS sequence"/>
</dbReference>
<sequence length="58" mass="6056">MHLEDTSRGVDVTRRRGDLRHNASLSREGGPPTAGATMVAVIGKATPAYLGNPRARGG</sequence>
<accession>A0A1V3WYY6</accession>
<evidence type="ECO:0000256" key="1">
    <source>
        <dbReference type="SAM" id="MobiDB-lite"/>
    </source>
</evidence>
<dbReference type="AlphaFoldDB" id="A0A1V3WYY6"/>
<evidence type="ECO:0000313" key="3">
    <source>
        <dbReference type="EMBL" id="OOK72120.1"/>
    </source>
</evidence>
<proteinExistence type="predicted"/>
<dbReference type="EMBL" id="MVBM01000005">
    <property type="protein sequence ID" value="OOK72120.1"/>
    <property type="molecule type" value="Genomic_DNA"/>
</dbReference>
<evidence type="ECO:0000313" key="4">
    <source>
        <dbReference type="Proteomes" id="UP000188532"/>
    </source>
</evidence>
<gene>
    <name evidence="2" type="ORF">BZL29_8334</name>
    <name evidence="3" type="ORF">BZL30_5382</name>
</gene>
<dbReference type="EMBL" id="MVBN01000014">
    <property type="protein sequence ID" value="OOK64072.1"/>
    <property type="molecule type" value="Genomic_DNA"/>
</dbReference>
<name>A0A1V3WYY6_MYCKA</name>
<reference evidence="4 5" key="1">
    <citation type="submission" date="2017-02" db="EMBL/GenBank/DDBJ databases">
        <title>Complete genome sequences of Mycobacterium kansasii strains isolated from rhesus macaques.</title>
        <authorList>
            <person name="Panda A."/>
            <person name="Nagaraj S."/>
            <person name="Zhao X."/>
            <person name="Tettelin H."/>
            <person name="Detolla L.J."/>
        </authorList>
    </citation>
    <scope>NUCLEOTIDE SEQUENCE [LARGE SCALE GENOMIC DNA]</scope>
    <source>
        <strain evidence="2 4">11-3469</strain>
        <strain evidence="3 5">11-3813</strain>
    </source>
</reference>
<organism evidence="3 5">
    <name type="scientific">Mycobacterium kansasii</name>
    <dbReference type="NCBI Taxonomy" id="1768"/>
    <lineage>
        <taxon>Bacteria</taxon>
        <taxon>Bacillati</taxon>
        <taxon>Actinomycetota</taxon>
        <taxon>Actinomycetes</taxon>
        <taxon>Mycobacteriales</taxon>
        <taxon>Mycobacteriaceae</taxon>
        <taxon>Mycobacterium</taxon>
    </lineage>
</organism>
<comment type="caution">
    <text evidence="3">The sequence shown here is derived from an EMBL/GenBank/DDBJ whole genome shotgun (WGS) entry which is preliminary data.</text>
</comment>